<evidence type="ECO:0000313" key="1">
    <source>
        <dbReference type="EMBL" id="UMB69197.1"/>
    </source>
</evidence>
<protein>
    <submittedName>
        <fullName evidence="1">WXG100 family type VII secretion target</fullName>
    </submittedName>
</protein>
<dbReference type="Proteomes" id="UP001055336">
    <property type="component" value="Chromosome"/>
</dbReference>
<accession>A0ABY3VPQ5</accession>
<dbReference type="Pfam" id="PF06013">
    <property type="entry name" value="WXG100"/>
    <property type="match status" value="1"/>
</dbReference>
<dbReference type="InterPro" id="IPR036689">
    <property type="entry name" value="ESAT-6-like_sf"/>
</dbReference>
<evidence type="ECO:0000313" key="2">
    <source>
        <dbReference type="Proteomes" id="UP001055336"/>
    </source>
</evidence>
<name>A0ABY3VPQ5_9MYCO</name>
<proteinExistence type="predicted"/>
<gene>
    <name evidence="1" type="ORF">MKK62_23005</name>
</gene>
<reference evidence="1" key="1">
    <citation type="submission" date="2022-08" db="EMBL/GenBank/DDBJ databases">
        <title>Whole genome sequencing of non-tuberculosis mycobacteria type-strains.</title>
        <authorList>
            <person name="Igarashi Y."/>
            <person name="Osugi A."/>
            <person name="Mitarai S."/>
        </authorList>
    </citation>
    <scope>NUCLEOTIDE SEQUENCE</scope>
    <source>
        <strain evidence="1">DSM 45127</strain>
    </source>
</reference>
<dbReference type="Gene3D" id="1.10.287.1060">
    <property type="entry name" value="ESAT-6-like"/>
    <property type="match status" value="1"/>
</dbReference>
<dbReference type="InterPro" id="IPR010310">
    <property type="entry name" value="T7SS_ESAT-6-like"/>
</dbReference>
<keyword evidence="2" id="KW-1185">Reference proteome</keyword>
<dbReference type="SUPFAM" id="SSF140453">
    <property type="entry name" value="EsxAB dimer-like"/>
    <property type="match status" value="1"/>
</dbReference>
<dbReference type="RefSeq" id="WP_240260932.1">
    <property type="nucleotide sequence ID" value="NZ_CP092488.2"/>
</dbReference>
<organism evidence="1 2">
    <name type="scientific">Mycobacterium paraterrae</name>
    <dbReference type="NCBI Taxonomy" id="577492"/>
    <lineage>
        <taxon>Bacteria</taxon>
        <taxon>Bacillati</taxon>
        <taxon>Actinomycetota</taxon>
        <taxon>Actinomycetes</taxon>
        <taxon>Mycobacteriales</taxon>
        <taxon>Mycobacteriaceae</taxon>
        <taxon>Mycobacterium</taxon>
    </lineage>
</organism>
<dbReference type="EMBL" id="CP092488">
    <property type="protein sequence ID" value="UMB69197.1"/>
    <property type="molecule type" value="Genomic_DNA"/>
</dbReference>
<sequence>MAILRVDLETLAGSAAHVAGQGEDLANAHLASDNRIAGAEPGWVGASAAALSTTAATWSQTSRRLLARVGDHALELTGDGIAFAAMGEAHAVALRMV</sequence>